<dbReference type="SMART" id="SM00471">
    <property type="entry name" value="HDc"/>
    <property type="match status" value="1"/>
</dbReference>
<sequence>MLNYSEINQIFNQDEDTSIHLDTLYNVAIDNYQGLSRLSVIMIKDNNASNYFVRDRLSTAHNDELFTKKVSKVGGIPMMIKSQSERIINDLSHLTPNPRTLFLLNCGHRSGFSYPLSFKGQVIAIVFFNASEVNFFAKRSIQKDMLFLATVIHSLMVRQFEKKQFIDISLAIALNMGHVKDPETQGHLNRMERYSSKLAYLLSEKKEIDHEFIRRIETFAAFHDIGKYKIPDEILFSCHIFTPEERKIMNQHCDHGVEIIDEVLSHFPVSMHYVEEYRFLKNIILHHHEHFDGNGYPMGLKAEAIPLEARIVMVSDVFDALLSKRLYKQAWSIDEVVTYMEAHSGTMFDPDCVDALVTHLADFIVIYETYADE</sequence>
<dbReference type="EMBL" id="CP044399">
    <property type="protein sequence ID" value="QFI38695.1"/>
    <property type="molecule type" value="Genomic_DNA"/>
</dbReference>
<dbReference type="OrthoDB" id="9802066at2"/>
<dbReference type="KEGG" id="mmaa:FR932_12960"/>
<protein>
    <submittedName>
        <fullName evidence="2">HD domain-containing protein</fullName>
    </submittedName>
</protein>
<dbReference type="GO" id="GO:0008081">
    <property type="term" value="F:phosphoric diester hydrolase activity"/>
    <property type="evidence" value="ECO:0007669"/>
    <property type="project" value="UniProtKB-ARBA"/>
</dbReference>
<keyword evidence="3" id="KW-1185">Reference proteome</keyword>
<evidence type="ECO:0000259" key="1">
    <source>
        <dbReference type="PROSITE" id="PS51832"/>
    </source>
</evidence>
<dbReference type="AlphaFoldDB" id="A0A5J6WP55"/>
<evidence type="ECO:0000313" key="3">
    <source>
        <dbReference type="Proteomes" id="UP000327424"/>
    </source>
</evidence>
<accession>A0A5J6WP55</accession>
<dbReference type="InterPro" id="IPR052020">
    <property type="entry name" value="Cyclic_di-GMP/3'3'-cGAMP_PDE"/>
</dbReference>
<evidence type="ECO:0000313" key="2">
    <source>
        <dbReference type="EMBL" id="QFI38695.1"/>
    </source>
</evidence>
<dbReference type="RefSeq" id="WP_019439530.1">
    <property type="nucleotide sequence ID" value="NZ_ALOE01000002.1"/>
</dbReference>
<dbReference type="CDD" id="cd00077">
    <property type="entry name" value="HDc"/>
    <property type="match status" value="1"/>
</dbReference>
<dbReference type="Gene3D" id="1.10.3210.10">
    <property type="entry name" value="Hypothetical protein af1432"/>
    <property type="match status" value="1"/>
</dbReference>
<reference evidence="2 3" key="1">
    <citation type="submission" date="2019-09" db="EMBL/GenBank/DDBJ databases">
        <title>Hybrid Assembly of the complete Genome of the Deep-Sea Bacterium Moritella marina from long Nanopore and Illumina reads.</title>
        <authorList>
            <person name="Magin S."/>
            <person name="Georgoulis A."/>
            <person name="Papadimitriou K."/>
            <person name="Iliakis G."/>
            <person name="Vorgias C.E."/>
        </authorList>
    </citation>
    <scope>NUCLEOTIDE SEQUENCE [LARGE SCALE GENOMIC DNA]</scope>
    <source>
        <strain evidence="2 3">MP-1</strain>
    </source>
</reference>
<feature type="domain" description="HD-GYP" evidence="1">
    <location>
        <begin position="162"/>
        <end position="372"/>
    </location>
</feature>
<dbReference type="PANTHER" id="PTHR45228">
    <property type="entry name" value="CYCLIC DI-GMP PHOSPHODIESTERASE TM_0186-RELATED"/>
    <property type="match status" value="1"/>
</dbReference>
<proteinExistence type="predicted"/>
<dbReference type="InterPro" id="IPR003607">
    <property type="entry name" value="HD/PDEase_dom"/>
</dbReference>
<dbReference type="PROSITE" id="PS51832">
    <property type="entry name" value="HD_GYP"/>
    <property type="match status" value="1"/>
</dbReference>
<dbReference type="Pfam" id="PF13487">
    <property type="entry name" value="HD_5"/>
    <property type="match status" value="1"/>
</dbReference>
<gene>
    <name evidence="2" type="ORF">FR932_12960</name>
</gene>
<dbReference type="SUPFAM" id="SSF109604">
    <property type="entry name" value="HD-domain/PDEase-like"/>
    <property type="match status" value="1"/>
</dbReference>
<dbReference type="Proteomes" id="UP000327424">
    <property type="component" value="Chromosome"/>
</dbReference>
<organism evidence="2 3">
    <name type="scientific">Moritella marina ATCC 15381</name>
    <dbReference type="NCBI Taxonomy" id="1202962"/>
    <lineage>
        <taxon>Bacteria</taxon>
        <taxon>Pseudomonadati</taxon>
        <taxon>Pseudomonadota</taxon>
        <taxon>Gammaproteobacteria</taxon>
        <taxon>Alteromonadales</taxon>
        <taxon>Moritellaceae</taxon>
        <taxon>Moritella</taxon>
    </lineage>
</organism>
<dbReference type="PANTHER" id="PTHR45228:SF1">
    <property type="entry name" value="CYCLIC DI-GMP PHOSPHODIESTERASE TM_0186"/>
    <property type="match status" value="1"/>
</dbReference>
<name>A0A5J6WP55_MORMI</name>
<dbReference type="InterPro" id="IPR037522">
    <property type="entry name" value="HD_GYP_dom"/>
</dbReference>